<evidence type="ECO:0000313" key="8">
    <source>
        <dbReference type="EMBL" id="KXB77022.1"/>
    </source>
</evidence>
<dbReference type="GO" id="GO:0032259">
    <property type="term" value="P:methylation"/>
    <property type="evidence" value="ECO:0007669"/>
    <property type="project" value="UniProtKB-KW"/>
</dbReference>
<dbReference type="InterPro" id="IPR029063">
    <property type="entry name" value="SAM-dependent_MTases_sf"/>
</dbReference>
<evidence type="ECO:0000256" key="4">
    <source>
        <dbReference type="ARBA" id="ARBA00022691"/>
    </source>
</evidence>
<dbReference type="CDD" id="cd02440">
    <property type="entry name" value="AdoMet_MTases"/>
    <property type="match status" value="1"/>
</dbReference>
<dbReference type="Gene3D" id="3.40.50.150">
    <property type="entry name" value="Vaccinia Virus protein VP39"/>
    <property type="match status" value="1"/>
</dbReference>
<dbReference type="InterPro" id="IPR050320">
    <property type="entry name" value="N5-glutamine_MTase"/>
</dbReference>
<evidence type="ECO:0000259" key="6">
    <source>
        <dbReference type="Pfam" id="PF05175"/>
    </source>
</evidence>
<dbReference type="Gene3D" id="1.10.8.10">
    <property type="entry name" value="DNA helicase RuvA subunit, C-terminal domain"/>
    <property type="match status" value="1"/>
</dbReference>
<dbReference type="PANTHER" id="PTHR18895:SF74">
    <property type="entry name" value="MTRF1L RELEASE FACTOR GLUTAMINE METHYLTRANSFERASE"/>
    <property type="match status" value="1"/>
</dbReference>
<dbReference type="Pfam" id="PF05175">
    <property type="entry name" value="MTS"/>
    <property type="match status" value="1"/>
</dbReference>
<proteinExistence type="predicted"/>
<accession>A0A134BAQ4</accession>
<dbReference type="SUPFAM" id="SSF53335">
    <property type="entry name" value="S-adenosyl-L-methionine-dependent methyltransferases"/>
    <property type="match status" value="1"/>
</dbReference>
<reference evidence="9" key="1">
    <citation type="submission" date="2016-01" db="EMBL/GenBank/DDBJ databases">
        <authorList>
            <person name="Mitreva M."/>
            <person name="Pepin K.H."/>
            <person name="Mihindukulasuriya K.A."/>
            <person name="Fulton R."/>
            <person name="Fronick C."/>
            <person name="O'Laughlin M."/>
            <person name="Miner T."/>
            <person name="Herter B."/>
            <person name="Rosa B.A."/>
            <person name="Cordes M."/>
            <person name="Tomlinson C."/>
            <person name="Wollam A."/>
            <person name="Palsikar V.B."/>
            <person name="Mardis E.R."/>
            <person name="Wilson R.K."/>
        </authorList>
    </citation>
    <scope>NUCLEOTIDE SEQUENCE [LARGE SCALE GENOMIC DNA]</scope>
    <source>
        <strain evidence="9">KA00683</strain>
    </source>
</reference>
<dbReference type="PANTHER" id="PTHR18895">
    <property type="entry name" value="HEMK METHYLTRANSFERASE"/>
    <property type="match status" value="1"/>
</dbReference>
<keyword evidence="2 8" id="KW-0489">Methyltransferase</keyword>
<dbReference type="InterPro" id="IPR002052">
    <property type="entry name" value="DNA_methylase_N6_adenine_CS"/>
</dbReference>
<evidence type="ECO:0000256" key="5">
    <source>
        <dbReference type="ARBA" id="ARBA00048391"/>
    </source>
</evidence>
<dbReference type="STRING" id="322095.HMPREF3185_00678"/>
<evidence type="ECO:0000313" key="9">
    <source>
        <dbReference type="Proteomes" id="UP000070224"/>
    </source>
</evidence>
<dbReference type="NCBIfam" id="TIGR00536">
    <property type="entry name" value="hemK_fam"/>
    <property type="match status" value="1"/>
</dbReference>
<evidence type="ECO:0000256" key="3">
    <source>
        <dbReference type="ARBA" id="ARBA00022679"/>
    </source>
</evidence>
<keyword evidence="4" id="KW-0949">S-adenosyl-L-methionine</keyword>
<dbReference type="GO" id="GO:0102559">
    <property type="term" value="F:peptide chain release factor N(5)-glutamine methyltransferase activity"/>
    <property type="evidence" value="ECO:0007669"/>
    <property type="project" value="UniProtKB-EC"/>
</dbReference>
<organism evidence="8 9">
    <name type="scientific">Porphyromonas somerae</name>
    <dbReference type="NCBI Taxonomy" id="322095"/>
    <lineage>
        <taxon>Bacteria</taxon>
        <taxon>Pseudomonadati</taxon>
        <taxon>Bacteroidota</taxon>
        <taxon>Bacteroidia</taxon>
        <taxon>Bacteroidales</taxon>
        <taxon>Porphyromonadaceae</taxon>
        <taxon>Porphyromonas</taxon>
    </lineage>
</organism>
<protein>
    <recommendedName>
        <fullName evidence="1">peptide chain release factor N(5)-glutamine methyltransferase</fullName>
        <ecNumber evidence="1">2.1.1.297</ecNumber>
    </recommendedName>
</protein>
<dbReference type="GO" id="GO:0003676">
    <property type="term" value="F:nucleic acid binding"/>
    <property type="evidence" value="ECO:0007669"/>
    <property type="project" value="InterPro"/>
</dbReference>
<evidence type="ECO:0000256" key="2">
    <source>
        <dbReference type="ARBA" id="ARBA00022603"/>
    </source>
</evidence>
<dbReference type="EC" id="2.1.1.297" evidence="1"/>
<dbReference type="AlphaFoldDB" id="A0A134BAQ4"/>
<comment type="catalytic activity">
    <reaction evidence="5">
        <text>L-glutaminyl-[peptide chain release factor] + S-adenosyl-L-methionine = N(5)-methyl-L-glutaminyl-[peptide chain release factor] + S-adenosyl-L-homocysteine + H(+)</text>
        <dbReference type="Rhea" id="RHEA:42896"/>
        <dbReference type="Rhea" id="RHEA-COMP:10271"/>
        <dbReference type="Rhea" id="RHEA-COMP:10272"/>
        <dbReference type="ChEBI" id="CHEBI:15378"/>
        <dbReference type="ChEBI" id="CHEBI:30011"/>
        <dbReference type="ChEBI" id="CHEBI:57856"/>
        <dbReference type="ChEBI" id="CHEBI:59789"/>
        <dbReference type="ChEBI" id="CHEBI:61891"/>
        <dbReference type="EC" id="2.1.1.297"/>
    </reaction>
</comment>
<dbReference type="InterPro" id="IPR040758">
    <property type="entry name" value="PrmC_N"/>
</dbReference>
<dbReference type="OrthoDB" id="9800643at2"/>
<dbReference type="RefSeq" id="WP_060935121.1">
    <property type="nucleotide sequence ID" value="NZ_KQ960432.1"/>
</dbReference>
<dbReference type="PATRIC" id="fig|322095.3.peg.671"/>
<feature type="domain" description="Methyltransferase small" evidence="6">
    <location>
        <begin position="105"/>
        <end position="217"/>
    </location>
</feature>
<gene>
    <name evidence="8" type="ORF">HMPREF3185_00678</name>
</gene>
<dbReference type="Pfam" id="PF17827">
    <property type="entry name" value="PrmC_N"/>
    <property type="match status" value="1"/>
</dbReference>
<keyword evidence="3 8" id="KW-0808">Transferase</keyword>
<dbReference type="InterPro" id="IPR007848">
    <property type="entry name" value="Small_mtfrase_dom"/>
</dbReference>
<evidence type="ECO:0000259" key="7">
    <source>
        <dbReference type="Pfam" id="PF17827"/>
    </source>
</evidence>
<dbReference type="PROSITE" id="PS00092">
    <property type="entry name" value="N6_MTASE"/>
    <property type="match status" value="1"/>
</dbReference>
<evidence type="ECO:0000256" key="1">
    <source>
        <dbReference type="ARBA" id="ARBA00012771"/>
    </source>
</evidence>
<comment type="caution">
    <text evidence="8">The sequence shown here is derived from an EMBL/GenBank/DDBJ whole genome shotgun (WGS) entry which is preliminary data.</text>
</comment>
<name>A0A134BAQ4_9PORP</name>
<dbReference type="Proteomes" id="UP000070224">
    <property type="component" value="Unassembled WGS sequence"/>
</dbReference>
<dbReference type="InterPro" id="IPR004556">
    <property type="entry name" value="HemK-like"/>
</dbReference>
<keyword evidence="9" id="KW-1185">Reference proteome</keyword>
<dbReference type="EMBL" id="LSDK01000050">
    <property type="protein sequence ID" value="KXB77022.1"/>
    <property type="molecule type" value="Genomic_DNA"/>
</dbReference>
<feature type="domain" description="Release factor glutamine methyltransferase N-terminal" evidence="7">
    <location>
        <begin position="10"/>
        <end position="78"/>
    </location>
</feature>
<sequence length="300" mass="33339">MDTIRSFEQEALECLTALYEPSEAREIARQLLEEVRGCTRTQLLLLSKDTLLSPAECARLERMLHDLSAGTPLQYVLGHTYFAGHRLTVAPGVLIPRPETEELIELILQHPESRASQRLLDVGTGSGCIAYALTAALPEVKQSVALEVSSEAAPIAEANFEALRKATGREVYLWKHDLFALLEKHTPPMPPLDLIVSNPPYIHPEEAEEMTPQVLLHEPHLALFAPEASPIAYYIALAELVAQGYLRSGGNLWVELNPLYATATEEAMLERIGRQHAKTKLIHDLSGKVRFLHLTYCPAE</sequence>